<evidence type="ECO:0000256" key="4">
    <source>
        <dbReference type="ARBA" id="ARBA00023136"/>
    </source>
</evidence>
<dbReference type="Proteomes" id="UP000094714">
    <property type="component" value="Chromosome"/>
</dbReference>
<feature type="transmembrane region" description="Helical" evidence="5">
    <location>
        <begin position="345"/>
        <end position="366"/>
    </location>
</feature>
<keyword evidence="3 5" id="KW-1133">Transmembrane helix</keyword>
<evidence type="ECO:0000256" key="1">
    <source>
        <dbReference type="ARBA" id="ARBA00004141"/>
    </source>
</evidence>
<feature type="transmembrane region" description="Helical" evidence="5">
    <location>
        <begin position="320"/>
        <end position="339"/>
    </location>
</feature>
<dbReference type="Pfam" id="PF01566">
    <property type="entry name" value="Nramp"/>
    <property type="match status" value="1"/>
</dbReference>
<dbReference type="InterPro" id="IPR001046">
    <property type="entry name" value="NRAMP_fam"/>
</dbReference>
<evidence type="ECO:0008006" key="8">
    <source>
        <dbReference type="Google" id="ProtNLM"/>
    </source>
</evidence>
<feature type="transmembrane region" description="Helical" evidence="5">
    <location>
        <begin position="46"/>
        <end position="67"/>
    </location>
</feature>
<dbReference type="PANTHER" id="PTHR11706:SF2">
    <property type="entry name" value="TRANSPORTER PROTEIN"/>
    <property type="match status" value="1"/>
</dbReference>
<evidence type="ECO:0000313" key="7">
    <source>
        <dbReference type="Proteomes" id="UP000094714"/>
    </source>
</evidence>
<organism evidence="6 7">
    <name type="scientific">Limosilactobacillus fermentum</name>
    <name type="common">Lactobacillus fermentum</name>
    <dbReference type="NCBI Taxonomy" id="1613"/>
    <lineage>
        <taxon>Bacteria</taxon>
        <taxon>Bacillati</taxon>
        <taxon>Bacillota</taxon>
        <taxon>Bacilli</taxon>
        <taxon>Lactobacillales</taxon>
        <taxon>Lactobacillaceae</taxon>
        <taxon>Limosilactobacillus</taxon>
    </lineage>
</organism>
<dbReference type="EMBL" id="CP017151">
    <property type="protein sequence ID" value="AOR74107.1"/>
    <property type="molecule type" value="Genomic_DNA"/>
</dbReference>
<gene>
    <name evidence="6" type="ORF">LACFE_CDS0640</name>
</gene>
<evidence type="ECO:0000256" key="5">
    <source>
        <dbReference type="SAM" id="Phobius"/>
    </source>
</evidence>
<dbReference type="GO" id="GO:0005384">
    <property type="term" value="F:manganese ion transmembrane transporter activity"/>
    <property type="evidence" value="ECO:0007669"/>
    <property type="project" value="TreeGrafter"/>
</dbReference>
<evidence type="ECO:0000256" key="2">
    <source>
        <dbReference type="ARBA" id="ARBA00022692"/>
    </source>
</evidence>
<feature type="transmembrane region" description="Helical" evidence="5">
    <location>
        <begin position="189"/>
        <end position="212"/>
    </location>
</feature>
<feature type="transmembrane region" description="Helical" evidence="5">
    <location>
        <begin position="151"/>
        <end position="169"/>
    </location>
</feature>
<feature type="transmembrane region" description="Helical" evidence="5">
    <location>
        <begin position="117"/>
        <end position="139"/>
    </location>
</feature>
<feature type="transmembrane region" description="Helical" evidence="5">
    <location>
        <begin position="224"/>
        <end position="252"/>
    </location>
</feature>
<feature type="transmembrane region" description="Helical" evidence="5">
    <location>
        <begin position="278"/>
        <end position="299"/>
    </location>
</feature>
<keyword evidence="2 5" id="KW-0812">Transmembrane</keyword>
<comment type="subcellular location">
    <subcellularLocation>
        <location evidence="1">Membrane</location>
        <topology evidence="1">Multi-pass membrane protein</topology>
    </subcellularLocation>
</comment>
<dbReference type="PATRIC" id="fig|1613.112.peg.670"/>
<feature type="transmembrane region" description="Helical" evidence="5">
    <location>
        <begin position="378"/>
        <end position="398"/>
    </location>
</feature>
<feature type="transmembrane region" description="Helical" evidence="5">
    <location>
        <begin position="88"/>
        <end position="105"/>
    </location>
</feature>
<name>A0A1D7ZW54_LIMFE</name>
<dbReference type="GO" id="GO:0034755">
    <property type="term" value="P:iron ion transmembrane transport"/>
    <property type="evidence" value="ECO:0007669"/>
    <property type="project" value="TreeGrafter"/>
</dbReference>
<protein>
    <recommendedName>
        <fullName evidence="8">Divalent metal cation transporter</fullName>
    </recommendedName>
</protein>
<sequence>MPMQETTDHRRTVRNAAIGGAFLMAMSAVGPGFLTQTATFTQREGANFGFAILMCIIVDVIVQLNIWRVIIVSGKRAQMIANDVFPGLGYFLSLLVAIGGLFFNIGNVAGAGLGLNVLFGIPTIWGAVISAVAAVLILVMKNALKAVDRTVQVLAVIAVLVLLYTLAIMKIPYGTAVSHTFMPTKVNFYSILTIVGGTVGGYISFAGGHRLLEGGAQGTKDLGAVNLGALSGIGLASVIRIVLFLTGLAVVLGGATLDAANPAATIFKVAAGTFGYKFFGLLLFAAGMSSVIGSTFTSISFLDYTSRKNENTDHNRHYKMAITIGFIAFATLIFCFVGQPATVLVVVGAINGFILPIALGILLVASHKTKIMGAGYHHPAWLTWTGWLVVIFMAYAGINTVLNLL</sequence>
<evidence type="ECO:0000313" key="6">
    <source>
        <dbReference type="EMBL" id="AOR74107.1"/>
    </source>
</evidence>
<dbReference type="PANTHER" id="PTHR11706">
    <property type="entry name" value="SOLUTE CARRIER PROTEIN FAMILY 11 MEMBER"/>
    <property type="match status" value="1"/>
</dbReference>
<reference evidence="6 7" key="1">
    <citation type="submission" date="2016-09" db="EMBL/GenBank/DDBJ databases">
        <title>Genome Sequence of the Lactobacillus fermentum strain NCC2970 (CNCM I-5068).</title>
        <authorList>
            <person name="Barretto C."/>
            <person name="Ngom-Bru C."/>
            <person name="Genevaz A."/>
            <person name="Fournier C."/>
            <person name="Moine D."/>
            <person name="Kassam M."/>
            <person name="Iltis A."/>
            <person name="Sagory-Zalkind P."/>
            <person name="Faucherand G."/>
            <person name="Descombes P."/>
            <person name="Duboux S."/>
        </authorList>
    </citation>
    <scope>NUCLEOTIDE SEQUENCE [LARGE SCALE GENOMIC DNA]</scope>
    <source>
        <strain evidence="6 7">NCC2970</strain>
    </source>
</reference>
<evidence type="ECO:0000256" key="3">
    <source>
        <dbReference type="ARBA" id="ARBA00022989"/>
    </source>
</evidence>
<dbReference type="AlphaFoldDB" id="A0A1D7ZW54"/>
<keyword evidence="4 5" id="KW-0472">Membrane</keyword>
<proteinExistence type="predicted"/>
<dbReference type="GO" id="GO:0005886">
    <property type="term" value="C:plasma membrane"/>
    <property type="evidence" value="ECO:0007669"/>
    <property type="project" value="TreeGrafter"/>
</dbReference>
<accession>A0A1D7ZW54</accession>
<feature type="transmembrane region" description="Helical" evidence="5">
    <location>
        <begin position="12"/>
        <end position="34"/>
    </location>
</feature>
<dbReference type="GO" id="GO:0015086">
    <property type="term" value="F:cadmium ion transmembrane transporter activity"/>
    <property type="evidence" value="ECO:0007669"/>
    <property type="project" value="TreeGrafter"/>
</dbReference>